<accession>A0A455SQW6</accession>
<evidence type="ECO:0000259" key="2">
    <source>
        <dbReference type="SMART" id="SM00867"/>
    </source>
</evidence>
<reference evidence="3" key="1">
    <citation type="submission" date="2018-12" db="EMBL/GenBank/DDBJ databases">
        <title>Novel natural products biosynthetic potential of the class Ktedonobacteria.</title>
        <authorList>
            <person name="Zheng Y."/>
            <person name="Saitou A."/>
            <person name="Wang C.M."/>
            <person name="Toyoda A."/>
            <person name="Minakuchi Y."/>
            <person name="Sekiguchi Y."/>
            <person name="Ueda K."/>
            <person name="Takano H."/>
            <person name="Sakai Y."/>
            <person name="Yokota A."/>
            <person name="Yabe S."/>
        </authorList>
    </citation>
    <scope>NUCLEOTIDE SEQUENCE</scope>
    <source>
        <strain evidence="3">COM3</strain>
    </source>
</reference>
<sequence length="175" mass="19217">MTWQIDPSHSRVGFSVKHMMISTVRGQFNSFRGTLNIDEQNPAASWVEAEVDVASIDTGDSNRDAHLKSGEFFLAEEYPTITFKSTKVEPAGEGEYKVTGDLTLRGVTKPVVFDVEYGGQGKDPFGNVKAGIYARTKINRKDFGVNYHVVLESGGLLVGDEVKLELELEAVKSAE</sequence>
<dbReference type="SUPFAM" id="SSF101874">
    <property type="entry name" value="YceI-like"/>
    <property type="match status" value="1"/>
</dbReference>
<dbReference type="AlphaFoldDB" id="A0A455SQW6"/>
<gene>
    <name evidence="3" type="ORF">KTC_40630</name>
</gene>
<proteinExistence type="inferred from homology"/>
<dbReference type="Pfam" id="PF04264">
    <property type="entry name" value="YceI"/>
    <property type="match status" value="1"/>
</dbReference>
<feature type="domain" description="Lipid/polyisoprenoid-binding YceI-like" evidence="2">
    <location>
        <begin position="2"/>
        <end position="171"/>
    </location>
</feature>
<dbReference type="PANTHER" id="PTHR34406:SF1">
    <property type="entry name" value="PROTEIN YCEI"/>
    <property type="match status" value="1"/>
</dbReference>
<dbReference type="EMBL" id="AP019376">
    <property type="protein sequence ID" value="BBH89312.1"/>
    <property type="molecule type" value="Genomic_DNA"/>
</dbReference>
<organism evidence="3">
    <name type="scientific">Thermosporothrix sp. COM3</name>
    <dbReference type="NCBI Taxonomy" id="2490863"/>
    <lineage>
        <taxon>Bacteria</taxon>
        <taxon>Bacillati</taxon>
        <taxon>Chloroflexota</taxon>
        <taxon>Ktedonobacteria</taxon>
        <taxon>Ktedonobacterales</taxon>
        <taxon>Thermosporotrichaceae</taxon>
        <taxon>Thermosporothrix</taxon>
    </lineage>
</organism>
<evidence type="ECO:0000256" key="1">
    <source>
        <dbReference type="ARBA" id="ARBA00008812"/>
    </source>
</evidence>
<comment type="similarity">
    <text evidence="1">Belongs to the UPF0312 family.</text>
</comment>
<dbReference type="PANTHER" id="PTHR34406">
    <property type="entry name" value="PROTEIN YCEI"/>
    <property type="match status" value="1"/>
</dbReference>
<protein>
    <submittedName>
        <fullName evidence="3">Polyisoprenoid-binding protein</fullName>
    </submittedName>
</protein>
<dbReference type="SMART" id="SM00867">
    <property type="entry name" value="YceI"/>
    <property type="match status" value="1"/>
</dbReference>
<dbReference type="InterPro" id="IPR036761">
    <property type="entry name" value="TTHA0802/YceI-like_sf"/>
</dbReference>
<name>A0A455SQW6_9CHLR</name>
<dbReference type="Gene3D" id="2.40.128.110">
    <property type="entry name" value="Lipid/polyisoprenoid-binding, YceI-like"/>
    <property type="match status" value="1"/>
</dbReference>
<dbReference type="InterPro" id="IPR007372">
    <property type="entry name" value="Lipid/polyisoprenoid-bd_YceI"/>
</dbReference>
<evidence type="ECO:0000313" key="3">
    <source>
        <dbReference type="EMBL" id="BBH89312.1"/>
    </source>
</evidence>